<proteinExistence type="predicted"/>
<evidence type="ECO:0000313" key="1">
    <source>
        <dbReference type="EMBL" id="GJJ41821.1"/>
    </source>
</evidence>
<dbReference type="AlphaFoldDB" id="A0ABD0BGW8"/>
<protein>
    <submittedName>
        <fullName evidence="1">Uncharacterized protein</fullName>
    </submittedName>
</protein>
<accession>A0ABD0BGW8</accession>
<comment type="caution">
    <text evidence="1">The sequence shown here is derived from an EMBL/GenBank/DDBJ whole genome shotgun (WGS) entry which is preliminary data.</text>
</comment>
<gene>
    <name evidence="1" type="ORF">CULCOIPH005_00100</name>
</gene>
<organism evidence="1 2">
    <name type="scientific">Corynebacterium ulcerans</name>
    <dbReference type="NCBI Taxonomy" id="65058"/>
    <lineage>
        <taxon>Bacteria</taxon>
        <taxon>Bacillati</taxon>
        <taxon>Actinomycetota</taxon>
        <taxon>Actinomycetes</taxon>
        <taxon>Mycobacteriales</taxon>
        <taxon>Corynebacteriaceae</taxon>
        <taxon>Corynebacterium</taxon>
    </lineage>
</organism>
<sequence>MEGVLVPVGSVHHTVAAPEIVSIRGRCSGIVPSTSLSPGPAGEADDRMVVYGRYFGERGAII</sequence>
<dbReference type="EMBL" id="BQFK01000001">
    <property type="protein sequence ID" value="GJJ41821.1"/>
    <property type="molecule type" value="Genomic_DNA"/>
</dbReference>
<dbReference type="Proteomes" id="UP001205910">
    <property type="component" value="Unassembled WGS sequence"/>
</dbReference>
<evidence type="ECO:0000313" key="2">
    <source>
        <dbReference type="Proteomes" id="UP001205910"/>
    </source>
</evidence>
<name>A0ABD0BGW8_CORUL</name>
<reference evidence="1 2" key="1">
    <citation type="submission" date="2021-11" db="EMBL/GenBank/DDBJ databases">
        <title>Whole genome sequences of diphtheriae toxin producing Corynebacterium ulcerans isolates from cats in Osaka, Japan.</title>
        <authorList>
            <person name="Umeda K."/>
            <person name="Hirai Y."/>
        </authorList>
    </citation>
    <scope>NUCLEOTIDE SEQUENCE [LARGE SCALE GENOMIC DNA]</scope>
    <source>
        <strain evidence="1 2">12109B-1</strain>
    </source>
</reference>